<protein>
    <submittedName>
        <fullName evidence="1">Uncharacterized protein</fullName>
    </submittedName>
</protein>
<dbReference type="Proteomes" id="UP000054359">
    <property type="component" value="Unassembled WGS sequence"/>
</dbReference>
<gene>
    <name evidence="1" type="ORF">X975_06540</name>
</gene>
<keyword evidence="2" id="KW-1185">Reference proteome</keyword>
<reference evidence="1 2" key="1">
    <citation type="submission" date="2013-11" db="EMBL/GenBank/DDBJ databases">
        <title>Genome sequencing of Stegodyphus mimosarum.</title>
        <authorList>
            <person name="Bechsgaard J."/>
        </authorList>
    </citation>
    <scope>NUCLEOTIDE SEQUENCE [LARGE SCALE GENOMIC DNA]</scope>
</reference>
<feature type="non-terminal residue" evidence="1">
    <location>
        <position position="120"/>
    </location>
</feature>
<dbReference type="EMBL" id="KK114821">
    <property type="protein sequence ID" value="KFM63403.1"/>
    <property type="molecule type" value="Genomic_DNA"/>
</dbReference>
<evidence type="ECO:0000313" key="2">
    <source>
        <dbReference type="Proteomes" id="UP000054359"/>
    </source>
</evidence>
<accession>A0A087TE64</accession>
<organism evidence="1 2">
    <name type="scientific">Stegodyphus mimosarum</name>
    <name type="common">African social velvet spider</name>
    <dbReference type="NCBI Taxonomy" id="407821"/>
    <lineage>
        <taxon>Eukaryota</taxon>
        <taxon>Metazoa</taxon>
        <taxon>Ecdysozoa</taxon>
        <taxon>Arthropoda</taxon>
        <taxon>Chelicerata</taxon>
        <taxon>Arachnida</taxon>
        <taxon>Araneae</taxon>
        <taxon>Araneomorphae</taxon>
        <taxon>Entelegynae</taxon>
        <taxon>Eresoidea</taxon>
        <taxon>Eresidae</taxon>
        <taxon>Stegodyphus</taxon>
    </lineage>
</organism>
<dbReference type="AlphaFoldDB" id="A0A087TE64"/>
<sequence length="120" mass="13627">MTSCCCHLKPTSVRKGIGIGMGNSIISLLLFRNHFRIFFPKVPSENCEESNRHIPKKTKICGRRNSIASKTITCYKFRSRITTCMAPKNEFLNSCIRQTIVAALEASDNWRSNCRGEKVQ</sequence>
<name>A0A087TE64_STEMI</name>
<evidence type="ECO:0000313" key="1">
    <source>
        <dbReference type="EMBL" id="KFM63403.1"/>
    </source>
</evidence>
<proteinExistence type="predicted"/>